<evidence type="ECO:0000313" key="1">
    <source>
        <dbReference type="EMBL" id="ADV65065.1"/>
    </source>
</evidence>
<dbReference type="AlphaFoldDB" id="E8R989"/>
<dbReference type="Proteomes" id="UP000001068">
    <property type="component" value="Chromosome"/>
</dbReference>
<dbReference type="STRING" id="765177.Desmu_0760"/>
<dbReference type="KEGG" id="dmu:Desmu_0760"/>
<keyword evidence="2" id="KW-1185">Reference proteome</keyword>
<reference evidence="2" key="1">
    <citation type="submission" date="2010-11" db="EMBL/GenBank/DDBJ databases">
        <title>The complete genome of Desulfurococcus mucosus DSM 2162.</title>
        <authorList>
            <consortium name="US DOE Joint Genome Institute (JGI-PGF)"/>
            <person name="Lucas S."/>
            <person name="Copeland A."/>
            <person name="Lapidus A."/>
            <person name="Bruce D."/>
            <person name="Goodwin L."/>
            <person name="Pitluck S."/>
            <person name="Kyrpides N."/>
            <person name="Mavromatis K."/>
            <person name="Pagani I."/>
            <person name="Ivanova N."/>
            <person name="Ovchinnikova G."/>
            <person name="Chertkov O."/>
            <person name="Held B."/>
            <person name="Brettin T."/>
            <person name="Detter J.C."/>
            <person name="Tapia R."/>
            <person name="Han C."/>
            <person name="Land M."/>
            <person name="Hauser L."/>
            <person name="Markowitz V."/>
            <person name="Cheng J.-F."/>
            <person name="Hugenholtz P."/>
            <person name="Woyke T."/>
            <person name="Wu D."/>
            <person name="Wirth R."/>
            <person name="Bilek Y."/>
            <person name="Hader T."/>
            <person name="Klenk H.-P."/>
            <person name="Eisen J.A."/>
        </authorList>
    </citation>
    <scope>NUCLEOTIDE SEQUENCE [LARGE SCALE GENOMIC DNA]</scope>
    <source>
        <strain evidence="2">ATCC 35584 / DSM 2162 / JCM 9187 / O7/1</strain>
    </source>
</reference>
<dbReference type="InterPro" id="IPR052968">
    <property type="entry name" value="Nucleotide_metab_enz"/>
</dbReference>
<evidence type="ECO:0000313" key="2">
    <source>
        <dbReference type="Proteomes" id="UP000001068"/>
    </source>
</evidence>
<sequence>MPKKRAVVTHWDLDGLASNVLISRYINPGKQVLSSVTSTFKYLKNVYEEGYDEIWVADLNPQPGELRNYEELFKAMHARGCLVRWLDHHLWPVEVEEAFSKFRDIVSYMNDPSTVAADLVANYLGVVRDRYTNMLIDLAFDDDWFQGRYELTTVYRRVLRFYKWDIRYRALESLMKGDVAPQWLLELYRLEVKNVYENLIREAIARAELVERRGVKILVFQDVDPRVHPGELIHVAEKNGIFSHVYIVRYPRGLSLRSEYIDVSKLALKYGGGGHRRIAGIPGKINLETLLGEIVKSVEESRIRSHYIT</sequence>
<dbReference type="eggNOG" id="arCOG00423">
    <property type="taxonomic scope" value="Archaea"/>
</dbReference>
<proteinExistence type="predicted"/>
<dbReference type="Gene3D" id="3.10.310.30">
    <property type="match status" value="1"/>
</dbReference>
<dbReference type="PANTHER" id="PTHR42146:SF1">
    <property type="entry name" value="OLIGORIBONUCLEASE NRNB"/>
    <property type="match status" value="1"/>
</dbReference>
<organism evidence="1 2">
    <name type="scientific">Desulfurococcus mucosus (strain ATCC 35584 / DSM 2162 / JCM 9187 / O7/1)</name>
    <dbReference type="NCBI Taxonomy" id="765177"/>
    <lineage>
        <taxon>Archaea</taxon>
        <taxon>Thermoproteota</taxon>
        <taxon>Thermoprotei</taxon>
        <taxon>Desulfurococcales</taxon>
        <taxon>Desulfurococcaceae</taxon>
        <taxon>Desulfurococcus</taxon>
    </lineage>
</organism>
<reference evidence="1 2" key="2">
    <citation type="journal article" date="2011" name="Stand. Genomic Sci.">
        <title>Complete genome sequence of Desulfurococcus mucosus type strain (O7/1).</title>
        <authorList>
            <person name="Wirth R."/>
            <person name="Chertkov O."/>
            <person name="Held B."/>
            <person name="Lapidus A."/>
            <person name="Nolan M."/>
            <person name="Lucas S."/>
            <person name="Hammon N."/>
            <person name="Deshpande S."/>
            <person name="Cheng J.F."/>
            <person name="Tapia R."/>
            <person name="Han C."/>
            <person name="Goodwin L."/>
            <person name="Pitluck S."/>
            <person name="Liolios K."/>
            <person name="Ioanna P."/>
            <person name="Ivanova N."/>
            <person name="Mavromatis K."/>
            <person name="Mikhailova N."/>
            <person name="Pati A."/>
            <person name="Chen A."/>
            <person name="Palaniappan K."/>
            <person name="Land M."/>
            <person name="Hauser L."/>
            <person name="Chang Y.J."/>
            <person name="Jeffries C.D."/>
            <person name="Bilek Y."/>
            <person name="Hader T."/>
            <person name="Rohde M."/>
            <person name="Spring S."/>
            <person name="Sikorski J."/>
            <person name="Goker M."/>
            <person name="Woyke T."/>
            <person name="Bristow J."/>
            <person name="Eisen J.A."/>
            <person name="Markowitz V."/>
            <person name="Hugenholtz P."/>
            <person name="Kyrpides N.C."/>
            <person name="Klenk H.P."/>
        </authorList>
    </citation>
    <scope>NUCLEOTIDE SEQUENCE [LARGE SCALE GENOMIC DNA]</scope>
    <source>
        <strain evidence="2">ATCC 35584 / DSM 2162 / JCM 9187 / O7/1</strain>
    </source>
</reference>
<protein>
    <submittedName>
        <fullName evidence="1">Phosphoesterase DHHA1</fullName>
    </submittedName>
</protein>
<gene>
    <name evidence="1" type="ordered locus">Desmu_0760</name>
</gene>
<name>E8R989_DESM0</name>
<accession>E8R989</accession>
<dbReference type="HOGENOM" id="CLU_076809_0_0_2"/>
<dbReference type="SUPFAM" id="SSF64182">
    <property type="entry name" value="DHH phosphoesterases"/>
    <property type="match status" value="1"/>
</dbReference>
<dbReference type="PANTHER" id="PTHR42146">
    <property type="entry name" value="3',5'-CYCLIC-NUCLEOTIDE PHOSPHODIESTERASE"/>
    <property type="match status" value="1"/>
</dbReference>
<dbReference type="EMBL" id="CP002363">
    <property type="protein sequence ID" value="ADV65065.1"/>
    <property type="molecule type" value="Genomic_DNA"/>
</dbReference>
<dbReference type="OrthoDB" id="18016at2157"/>
<dbReference type="InterPro" id="IPR038763">
    <property type="entry name" value="DHH_sf"/>
</dbReference>